<reference evidence="11" key="1">
    <citation type="submission" date="2020-05" db="EMBL/GenBank/DDBJ databases">
        <authorList>
            <person name="Chiriac C."/>
            <person name="Salcher M."/>
            <person name="Ghai R."/>
            <person name="Kavagutti S V."/>
        </authorList>
    </citation>
    <scope>NUCLEOTIDE SEQUENCE</scope>
</reference>
<comment type="subcellular location">
    <subcellularLocation>
        <location evidence="1">Cell membrane</location>
        <topology evidence="1">Single-pass membrane protein</topology>
    </subcellularLocation>
</comment>
<keyword evidence="2" id="KW-0813">Transport</keyword>
<evidence type="ECO:0000256" key="3">
    <source>
        <dbReference type="ARBA" id="ARBA00022475"/>
    </source>
</evidence>
<dbReference type="AlphaFoldDB" id="A0A6J6WDI9"/>
<dbReference type="NCBIfam" id="TIGR01411">
    <property type="entry name" value="tatAE"/>
    <property type="match status" value="1"/>
</dbReference>
<dbReference type="EMBL" id="CAEZZQ010000092">
    <property type="protein sequence ID" value="CAB4782119.1"/>
    <property type="molecule type" value="Genomic_DNA"/>
</dbReference>
<dbReference type="GO" id="GO:0043953">
    <property type="term" value="P:protein transport by the Tat complex"/>
    <property type="evidence" value="ECO:0007669"/>
    <property type="project" value="InterPro"/>
</dbReference>
<evidence type="ECO:0000313" key="11">
    <source>
        <dbReference type="EMBL" id="CAB4782119.1"/>
    </source>
</evidence>
<dbReference type="Pfam" id="PF02416">
    <property type="entry name" value="TatA_B_E"/>
    <property type="match status" value="1"/>
</dbReference>
<dbReference type="HAMAP" id="MF_00236">
    <property type="entry name" value="TatA_E"/>
    <property type="match status" value="1"/>
</dbReference>
<dbReference type="PANTHER" id="PTHR42982:SF8">
    <property type="entry name" value="SEC-INDEPENDENT PROTEIN TRANSLOCASE PROTEIN TATA"/>
    <property type="match status" value="1"/>
</dbReference>
<evidence type="ECO:0000256" key="7">
    <source>
        <dbReference type="ARBA" id="ARBA00023010"/>
    </source>
</evidence>
<evidence type="ECO:0000256" key="2">
    <source>
        <dbReference type="ARBA" id="ARBA00022448"/>
    </source>
</evidence>
<dbReference type="EMBL" id="CAEZXW010000009">
    <property type="protein sequence ID" value="CAB4695019.1"/>
    <property type="molecule type" value="Genomic_DNA"/>
</dbReference>
<accession>A0A6J6WDI9</accession>
<proteinExistence type="inferred from homology"/>
<dbReference type="EMBL" id="CAFBMD010000073">
    <property type="protein sequence ID" value="CAB4901022.1"/>
    <property type="molecule type" value="Genomic_DNA"/>
</dbReference>
<organism evidence="11">
    <name type="scientific">freshwater metagenome</name>
    <dbReference type="NCBI Taxonomy" id="449393"/>
    <lineage>
        <taxon>unclassified sequences</taxon>
        <taxon>metagenomes</taxon>
        <taxon>ecological metagenomes</taxon>
    </lineage>
</organism>
<dbReference type="EMBL" id="CAFBQA010000065">
    <property type="protein sequence ID" value="CAB5040444.1"/>
    <property type="molecule type" value="Genomic_DNA"/>
</dbReference>
<evidence type="ECO:0000256" key="1">
    <source>
        <dbReference type="ARBA" id="ARBA00004162"/>
    </source>
</evidence>
<gene>
    <name evidence="10" type="ORF">UFOPK2593_00281</name>
    <name evidence="11" type="ORF">UFOPK2894_01280</name>
    <name evidence="12" type="ORF">UFOPK3492_00943</name>
    <name evidence="13" type="ORF">UFOPK4234_01117</name>
    <name evidence="14" type="ORF">UFOPK4295_00923</name>
</gene>
<dbReference type="EMBL" id="CAFBQF010000045">
    <property type="protein sequence ID" value="CAB5050443.1"/>
    <property type="molecule type" value="Genomic_DNA"/>
</dbReference>
<evidence type="ECO:0000256" key="9">
    <source>
        <dbReference type="SAM" id="Phobius"/>
    </source>
</evidence>
<evidence type="ECO:0000313" key="12">
    <source>
        <dbReference type="EMBL" id="CAB4901022.1"/>
    </source>
</evidence>
<keyword evidence="3" id="KW-1003">Cell membrane</keyword>
<dbReference type="Gene3D" id="1.20.5.3310">
    <property type="match status" value="1"/>
</dbReference>
<dbReference type="GO" id="GO:0005886">
    <property type="term" value="C:plasma membrane"/>
    <property type="evidence" value="ECO:0007669"/>
    <property type="project" value="UniProtKB-SubCell"/>
</dbReference>
<keyword evidence="7" id="KW-0811">Translocation</keyword>
<evidence type="ECO:0000256" key="6">
    <source>
        <dbReference type="ARBA" id="ARBA00022989"/>
    </source>
</evidence>
<evidence type="ECO:0000313" key="10">
    <source>
        <dbReference type="EMBL" id="CAB4695019.1"/>
    </source>
</evidence>
<evidence type="ECO:0000256" key="8">
    <source>
        <dbReference type="ARBA" id="ARBA00023136"/>
    </source>
</evidence>
<feature type="transmembrane region" description="Helical" evidence="9">
    <location>
        <begin position="6"/>
        <end position="22"/>
    </location>
</feature>
<dbReference type="InterPro" id="IPR006312">
    <property type="entry name" value="TatA/E"/>
</dbReference>
<keyword evidence="6 9" id="KW-1133">Transmembrane helix</keyword>
<name>A0A6J6WDI9_9ZZZZ</name>
<dbReference type="InterPro" id="IPR003369">
    <property type="entry name" value="TatA/B/E"/>
</dbReference>
<keyword evidence="8 9" id="KW-0472">Membrane</keyword>
<evidence type="ECO:0000256" key="5">
    <source>
        <dbReference type="ARBA" id="ARBA00022927"/>
    </source>
</evidence>
<evidence type="ECO:0000313" key="13">
    <source>
        <dbReference type="EMBL" id="CAB5040444.1"/>
    </source>
</evidence>
<keyword evidence="5" id="KW-0653">Protein transport</keyword>
<evidence type="ECO:0000313" key="14">
    <source>
        <dbReference type="EMBL" id="CAB5050443.1"/>
    </source>
</evidence>
<keyword evidence="4 9" id="KW-0812">Transmembrane</keyword>
<sequence>MGLERPGTWVVLIVVVVVLFGAKRLPDSAKALGRSLKIFRNEIKDPDPKKESDSSEQ</sequence>
<evidence type="ECO:0000256" key="4">
    <source>
        <dbReference type="ARBA" id="ARBA00022692"/>
    </source>
</evidence>
<protein>
    <submittedName>
        <fullName evidence="11">Unannotated protein</fullName>
    </submittedName>
</protein>
<dbReference type="PANTHER" id="PTHR42982">
    <property type="entry name" value="SEC-INDEPENDENT PROTEIN TRANSLOCASE PROTEIN TATA"/>
    <property type="match status" value="1"/>
</dbReference>